<organism evidence="4 5">
    <name type="scientific">Novispirillum itersonii</name>
    <name type="common">Aquaspirillum itersonii</name>
    <dbReference type="NCBI Taxonomy" id="189"/>
    <lineage>
        <taxon>Bacteria</taxon>
        <taxon>Pseudomonadati</taxon>
        <taxon>Pseudomonadota</taxon>
        <taxon>Alphaproteobacteria</taxon>
        <taxon>Rhodospirillales</taxon>
        <taxon>Novispirillaceae</taxon>
        <taxon>Novispirillum</taxon>
    </lineage>
</organism>
<sequence length="329" mass="35696">MILIRNLRHTYPGTRRQSARNALRDLSLEIPAGQFCILSGPNGSGKSTLFRILCGLAAPSSGSVSIGGHDLATAPERIRPLMGVVFQSPAVDKNLSVQENLTLHADLHGLRGTAAGRMTEALAWSDLKDRLGDRVETLSGGLARQVELAKCLMTRPQILLLDEPTTGLDPASRRSFILALRRLQRDRKMTVLMTSHVFSDAEFADSVAILRDGALMAHDTPDRLKAMVGTEMVVIRPRDPAAFATVLETGFSRRPVRYGDELRIENIPPAEAVPLIAAVLDHHRADVLSIGVKQPDLEDVFVHVTGRGAAFAADAEPSDSRARQPELTA</sequence>
<dbReference type="GO" id="GO:0016887">
    <property type="term" value="F:ATP hydrolysis activity"/>
    <property type="evidence" value="ECO:0007669"/>
    <property type="project" value="InterPro"/>
</dbReference>
<dbReference type="RefSeq" id="WP_184264737.1">
    <property type="nucleotide sequence ID" value="NZ_JACIIX010000013.1"/>
</dbReference>
<name>A0A7W9ZHS5_NOVIT</name>
<reference evidence="4 5" key="1">
    <citation type="submission" date="2020-08" db="EMBL/GenBank/DDBJ databases">
        <title>Genomic Encyclopedia of Type Strains, Phase IV (KMG-IV): sequencing the most valuable type-strain genomes for metagenomic binning, comparative biology and taxonomic classification.</title>
        <authorList>
            <person name="Goeker M."/>
        </authorList>
    </citation>
    <scope>NUCLEOTIDE SEQUENCE [LARGE SCALE GENOMIC DNA]</scope>
    <source>
        <strain evidence="4 5">DSM 11590</strain>
    </source>
</reference>
<dbReference type="SUPFAM" id="SSF52540">
    <property type="entry name" value="P-loop containing nucleoside triphosphate hydrolases"/>
    <property type="match status" value="1"/>
</dbReference>
<evidence type="ECO:0000313" key="5">
    <source>
        <dbReference type="Proteomes" id="UP000544872"/>
    </source>
</evidence>
<proteinExistence type="predicted"/>
<evidence type="ECO:0000256" key="1">
    <source>
        <dbReference type="ARBA" id="ARBA00022741"/>
    </source>
</evidence>
<gene>
    <name evidence="4" type="ORF">FHS48_003159</name>
</gene>
<dbReference type="Pfam" id="PF00005">
    <property type="entry name" value="ABC_tran"/>
    <property type="match status" value="1"/>
</dbReference>
<dbReference type="InterPro" id="IPR027417">
    <property type="entry name" value="P-loop_NTPase"/>
</dbReference>
<dbReference type="EMBL" id="JACIIX010000013">
    <property type="protein sequence ID" value="MBB6211716.1"/>
    <property type="molecule type" value="Genomic_DNA"/>
</dbReference>
<dbReference type="Proteomes" id="UP000544872">
    <property type="component" value="Unassembled WGS sequence"/>
</dbReference>
<protein>
    <submittedName>
        <fullName evidence="4">ABC-2 type transport system ATP-binding protein</fullName>
    </submittedName>
</protein>
<dbReference type="InterPro" id="IPR003593">
    <property type="entry name" value="AAA+_ATPase"/>
</dbReference>
<dbReference type="Gene3D" id="3.40.50.300">
    <property type="entry name" value="P-loop containing nucleotide triphosphate hydrolases"/>
    <property type="match status" value="1"/>
</dbReference>
<keyword evidence="5" id="KW-1185">Reference proteome</keyword>
<dbReference type="InterPro" id="IPR003439">
    <property type="entry name" value="ABC_transporter-like_ATP-bd"/>
</dbReference>
<dbReference type="PANTHER" id="PTHR43582">
    <property type="entry name" value="LINEARMYCIN RESISTANCE ATP-BINDING PROTEIN LNRL"/>
    <property type="match status" value="1"/>
</dbReference>
<evidence type="ECO:0000256" key="2">
    <source>
        <dbReference type="ARBA" id="ARBA00022840"/>
    </source>
</evidence>
<dbReference type="SMART" id="SM00382">
    <property type="entry name" value="AAA"/>
    <property type="match status" value="1"/>
</dbReference>
<accession>A0A7W9ZHS5</accession>
<dbReference type="GO" id="GO:0005524">
    <property type="term" value="F:ATP binding"/>
    <property type="evidence" value="ECO:0007669"/>
    <property type="project" value="UniProtKB-KW"/>
</dbReference>
<keyword evidence="2 4" id="KW-0067">ATP-binding</keyword>
<dbReference type="AlphaFoldDB" id="A0A7W9ZHS5"/>
<feature type="domain" description="ABC transporter" evidence="3">
    <location>
        <begin position="2"/>
        <end position="237"/>
    </location>
</feature>
<keyword evidence="1" id="KW-0547">Nucleotide-binding</keyword>
<evidence type="ECO:0000259" key="3">
    <source>
        <dbReference type="PROSITE" id="PS50893"/>
    </source>
</evidence>
<dbReference type="PANTHER" id="PTHR43582:SF5">
    <property type="entry name" value="ABC TRANSPORTER"/>
    <property type="match status" value="1"/>
</dbReference>
<evidence type="ECO:0000313" key="4">
    <source>
        <dbReference type="EMBL" id="MBB6211716.1"/>
    </source>
</evidence>
<comment type="caution">
    <text evidence="4">The sequence shown here is derived from an EMBL/GenBank/DDBJ whole genome shotgun (WGS) entry which is preliminary data.</text>
</comment>
<dbReference type="PROSITE" id="PS50893">
    <property type="entry name" value="ABC_TRANSPORTER_2"/>
    <property type="match status" value="1"/>
</dbReference>